<evidence type="ECO:0000256" key="2">
    <source>
        <dbReference type="SAM" id="MobiDB-lite"/>
    </source>
</evidence>
<dbReference type="Pfam" id="PF25989">
    <property type="entry name" value="YknX_C"/>
    <property type="match status" value="1"/>
</dbReference>
<evidence type="ECO:0000259" key="6">
    <source>
        <dbReference type="Pfam" id="PF25989"/>
    </source>
</evidence>
<sequence length="387" mass="40107">MNKNVAGFLVVLGIGAALGVAGSRWWGPGAGQPAQNASASAATQAAKPAGAPAAGPRQVGVEVAPVVQVSMPREVSAVGTLRSENAVVLRPEVAGRIADIKFAEGQPVKRGELLVRLDDSVVKAQLQQAQANLSLANTQYQRSQTLTQQGFISKQARDEAFNQLKVQQAAVALAQAQLDKTAILAPFDGVIGLRQVSVGDYVSAGTDIAPIESIDPLQVDFRVPEGYVDQIAVGLGLTVRFDALPGESRKGSVKAANPQVDVGGRSVLVRADVPNPDGKLRPGMFARVQLVFENTQVTVVPETALQSAGPERFVFRVEDGVVRRVVVEIGQRRSGQVEILSGVQPGDQVVIAGLQKIADGTPVRILTLPAAAGASAPAPAAAGPSAS</sequence>
<dbReference type="SUPFAM" id="SSF111369">
    <property type="entry name" value="HlyD-like secretion proteins"/>
    <property type="match status" value="1"/>
</dbReference>
<accession>A0A842HPV3</accession>
<proteinExistence type="inferred from homology"/>
<dbReference type="Gene3D" id="2.40.30.170">
    <property type="match status" value="1"/>
</dbReference>
<evidence type="ECO:0000259" key="4">
    <source>
        <dbReference type="Pfam" id="PF25917"/>
    </source>
</evidence>
<feature type="domain" description="YknX-like C-terminal permuted SH3-like" evidence="6">
    <location>
        <begin position="298"/>
        <end position="364"/>
    </location>
</feature>
<dbReference type="Pfam" id="PF25954">
    <property type="entry name" value="Beta-barrel_RND_2"/>
    <property type="match status" value="1"/>
</dbReference>
<feature type="domain" description="CusB-like beta-barrel" evidence="5">
    <location>
        <begin position="219"/>
        <end position="291"/>
    </location>
</feature>
<dbReference type="Gene3D" id="2.40.420.20">
    <property type="match status" value="1"/>
</dbReference>
<comment type="similarity">
    <text evidence="1">Belongs to the membrane fusion protein (MFP) (TC 8.A.1) family.</text>
</comment>
<dbReference type="Proteomes" id="UP000545386">
    <property type="component" value="Unassembled WGS sequence"/>
</dbReference>
<dbReference type="Gene3D" id="2.40.50.100">
    <property type="match status" value="1"/>
</dbReference>
<protein>
    <submittedName>
        <fullName evidence="7">Efflux RND transporter periplasmic adaptor subunit</fullName>
    </submittedName>
</protein>
<organism evidence="7 8">
    <name type="scientific">Pusillimonas minor</name>
    <dbReference type="NCBI Taxonomy" id="2697024"/>
    <lineage>
        <taxon>Bacteria</taxon>
        <taxon>Pseudomonadati</taxon>
        <taxon>Pseudomonadota</taxon>
        <taxon>Betaproteobacteria</taxon>
        <taxon>Burkholderiales</taxon>
        <taxon>Alcaligenaceae</taxon>
        <taxon>Pusillimonas</taxon>
    </lineage>
</organism>
<dbReference type="InterPro" id="IPR058624">
    <property type="entry name" value="MdtA-like_HH"/>
</dbReference>
<dbReference type="EMBL" id="JACJUU010000004">
    <property type="protein sequence ID" value="MBC2769648.1"/>
    <property type="molecule type" value="Genomic_DNA"/>
</dbReference>
<reference evidence="7 8" key="1">
    <citation type="submission" date="2020-08" db="EMBL/GenBank/DDBJ databases">
        <title>Paraeoetvoesia sp. YC-7-48 draft genome sequence.</title>
        <authorList>
            <person name="Yao L."/>
        </authorList>
    </citation>
    <scope>NUCLEOTIDE SEQUENCE [LARGE SCALE GENOMIC DNA]</scope>
    <source>
        <strain evidence="8">YC-7-48</strain>
    </source>
</reference>
<name>A0A842HPV3_9BURK</name>
<evidence type="ECO:0000259" key="3">
    <source>
        <dbReference type="Pfam" id="PF25876"/>
    </source>
</evidence>
<feature type="domain" description="Multidrug resistance protein MdtA-like alpha-helical hairpin" evidence="3">
    <location>
        <begin position="121"/>
        <end position="180"/>
    </location>
</feature>
<gene>
    <name evidence="7" type="ORF">GTU67_06935</name>
</gene>
<dbReference type="Pfam" id="PF25917">
    <property type="entry name" value="BSH_RND"/>
    <property type="match status" value="1"/>
</dbReference>
<dbReference type="GO" id="GO:1990281">
    <property type="term" value="C:efflux pump complex"/>
    <property type="evidence" value="ECO:0007669"/>
    <property type="project" value="TreeGrafter"/>
</dbReference>
<dbReference type="InterPro" id="IPR006143">
    <property type="entry name" value="RND_pump_MFP"/>
</dbReference>
<dbReference type="Gene3D" id="1.10.287.470">
    <property type="entry name" value="Helix hairpin bin"/>
    <property type="match status" value="1"/>
</dbReference>
<dbReference type="NCBIfam" id="TIGR01730">
    <property type="entry name" value="RND_mfp"/>
    <property type="match status" value="1"/>
</dbReference>
<dbReference type="RefSeq" id="WP_185779376.1">
    <property type="nucleotide sequence ID" value="NZ_JACJUU010000004.1"/>
</dbReference>
<dbReference type="InterPro" id="IPR058625">
    <property type="entry name" value="MdtA-like_BSH"/>
</dbReference>
<evidence type="ECO:0000259" key="5">
    <source>
        <dbReference type="Pfam" id="PF25954"/>
    </source>
</evidence>
<keyword evidence="8" id="KW-1185">Reference proteome</keyword>
<evidence type="ECO:0000313" key="7">
    <source>
        <dbReference type="EMBL" id="MBC2769648.1"/>
    </source>
</evidence>
<feature type="region of interest" description="Disordered" evidence="2">
    <location>
        <begin position="30"/>
        <end position="56"/>
    </location>
</feature>
<dbReference type="AlphaFoldDB" id="A0A842HPV3"/>
<evidence type="ECO:0000256" key="1">
    <source>
        <dbReference type="ARBA" id="ARBA00009477"/>
    </source>
</evidence>
<dbReference type="InterPro" id="IPR058792">
    <property type="entry name" value="Beta-barrel_RND_2"/>
</dbReference>
<dbReference type="PANTHER" id="PTHR30469">
    <property type="entry name" value="MULTIDRUG RESISTANCE PROTEIN MDTA"/>
    <property type="match status" value="1"/>
</dbReference>
<dbReference type="PANTHER" id="PTHR30469:SF11">
    <property type="entry name" value="BLL4320 PROTEIN"/>
    <property type="match status" value="1"/>
</dbReference>
<dbReference type="FunFam" id="2.40.30.170:FF:000010">
    <property type="entry name" value="Efflux RND transporter periplasmic adaptor subunit"/>
    <property type="match status" value="1"/>
</dbReference>
<dbReference type="Pfam" id="PF25876">
    <property type="entry name" value="HH_MFP_RND"/>
    <property type="match status" value="1"/>
</dbReference>
<dbReference type="InterPro" id="IPR058637">
    <property type="entry name" value="YknX-like_C"/>
</dbReference>
<feature type="domain" description="Multidrug resistance protein MdtA-like barrel-sandwich hybrid" evidence="4">
    <location>
        <begin position="86"/>
        <end position="207"/>
    </location>
</feature>
<dbReference type="GO" id="GO:0015562">
    <property type="term" value="F:efflux transmembrane transporter activity"/>
    <property type="evidence" value="ECO:0007669"/>
    <property type="project" value="TreeGrafter"/>
</dbReference>
<evidence type="ECO:0000313" key="8">
    <source>
        <dbReference type="Proteomes" id="UP000545386"/>
    </source>
</evidence>
<comment type="caution">
    <text evidence="7">The sequence shown here is derived from an EMBL/GenBank/DDBJ whole genome shotgun (WGS) entry which is preliminary data.</text>
</comment>
<feature type="compositionally biased region" description="Low complexity" evidence="2">
    <location>
        <begin position="31"/>
        <end position="56"/>
    </location>
</feature>